<sequence>MKALKWFFGAQVVYKIVIAVNKVSFFCLYIRIFITPIFRRICFTGIAVVTSWGLAYVLVTIFQCKPMASFWDKTIKNPRCLHNETLWMSYSVLNIVFDLIILALPIRPVSELRLPKAKKIGLLVVFGMGTL</sequence>
<dbReference type="InterPro" id="IPR049326">
    <property type="entry name" value="Rhodopsin_dom_fungi"/>
</dbReference>
<dbReference type="Pfam" id="PF20684">
    <property type="entry name" value="Fung_rhodopsin"/>
    <property type="match status" value="1"/>
</dbReference>
<keyword evidence="9" id="KW-1185">Reference proteome</keyword>
<keyword evidence="3 6" id="KW-1133">Transmembrane helix</keyword>
<feature type="transmembrane region" description="Helical" evidence="6">
    <location>
        <begin position="87"/>
        <end position="106"/>
    </location>
</feature>
<proteinExistence type="inferred from homology"/>
<gene>
    <name evidence="8" type="ORF">N7532_010023</name>
</gene>
<feature type="transmembrane region" description="Helical" evidence="6">
    <location>
        <begin position="12"/>
        <end position="34"/>
    </location>
</feature>
<evidence type="ECO:0000256" key="5">
    <source>
        <dbReference type="ARBA" id="ARBA00038359"/>
    </source>
</evidence>
<dbReference type="PANTHER" id="PTHR33048:SF47">
    <property type="entry name" value="INTEGRAL MEMBRANE PROTEIN-RELATED"/>
    <property type="match status" value="1"/>
</dbReference>
<comment type="similarity">
    <text evidence="5">Belongs to the SAT4 family.</text>
</comment>
<dbReference type="Proteomes" id="UP001149074">
    <property type="component" value="Unassembled WGS sequence"/>
</dbReference>
<evidence type="ECO:0000313" key="8">
    <source>
        <dbReference type="EMBL" id="KAJ5085252.1"/>
    </source>
</evidence>
<evidence type="ECO:0000256" key="3">
    <source>
        <dbReference type="ARBA" id="ARBA00022989"/>
    </source>
</evidence>
<evidence type="ECO:0000259" key="7">
    <source>
        <dbReference type="Pfam" id="PF20684"/>
    </source>
</evidence>
<evidence type="ECO:0000256" key="6">
    <source>
        <dbReference type="SAM" id="Phobius"/>
    </source>
</evidence>
<dbReference type="AlphaFoldDB" id="A0A9W9ENW0"/>
<keyword evidence="2 6" id="KW-0812">Transmembrane</keyword>
<feature type="domain" description="Rhodopsin" evidence="7">
    <location>
        <begin position="3"/>
        <end position="130"/>
    </location>
</feature>
<evidence type="ECO:0000256" key="1">
    <source>
        <dbReference type="ARBA" id="ARBA00004141"/>
    </source>
</evidence>
<dbReference type="GO" id="GO:0016020">
    <property type="term" value="C:membrane"/>
    <property type="evidence" value="ECO:0007669"/>
    <property type="project" value="UniProtKB-SubCell"/>
</dbReference>
<comment type="caution">
    <text evidence="8">The sequence shown here is derived from an EMBL/GenBank/DDBJ whole genome shotgun (WGS) entry which is preliminary data.</text>
</comment>
<evidence type="ECO:0000313" key="9">
    <source>
        <dbReference type="Proteomes" id="UP001149074"/>
    </source>
</evidence>
<dbReference type="PANTHER" id="PTHR33048">
    <property type="entry name" value="PTH11-LIKE INTEGRAL MEMBRANE PROTEIN (AFU_ORTHOLOGUE AFUA_5G11245)"/>
    <property type="match status" value="1"/>
</dbReference>
<name>A0A9W9ENW0_9EURO</name>
<keyword evidence="4 6" id="KW-0472">Membrane</keyword>
<dbReference type="EMBL" id="JAPQKI010000010">
    <property type="protein sequence ID" value="KAJ5085252.1"/>
    <property type="molecule type" value="Genomic_DNA"/>
</dbReference>
<feature type="transmembrane region" description="Helical" evidence="6">
    <location>
        <begin position="41"/>
        <end position="62"/>
    </location>
</feature>
<dbReference type="GeneID" id="81361493"/>
<dbReference type="OrthoDB" id="4364758at2759"/>
<comment type="subcellular location">
    <subcellularLocation>
        <location evidence="1">Membrane</location>
        <topology evidence="1">Multi-pass membrane protein</topology>
    </subcellularLocation>
</comment>
<accession>A0A9W9ENW0</accession>
<evidence type="ECO:0000256" key="4">
    <source>
        <dbReference type="ARBA" id="ARBA00023136"/>
    </source>
</evidence>
<organism evidence="8 9">
    <name type="scientific">Penicillium argentinense</name>
    <dbReference type="NCBI Taxonomy" id="1131581"/>
    <lineage>
        <taxon>Eukaryota</taxon>
        <taxon>Fungi</taxon>
        <taxon>Dikarya</taxon>
        <taxon>Ascomycota</taxon>
        <taxon>Pezizomycotina</taxon>
        <taxon>Eurotiomycetes</taxon>
        <taxon>Eurotiomycetidae</taxon>
        <taxon>Eurotiales</taxon>
        <taxon>Aspergillaceae</taxon>
        <taxon>Penicillium</taxon>
    </lineage>
</organism>
<dbReference type="InterPro" id="IPR052337">
    <property type="entry name" value="SAT4-like"/>
</dbReference>
<dbReference type="RefSeq" id="XP_056469930.1">
    <property type="nucleotide sequence ID" value="XM_056622514.1"/>
</dbReference>
<evidence type="ECO:0000256" key="2">
    <source>
        <dbReference type="ARBA" id="ARBA00022692"/>
    </source>
</evidence>
<reference evidence="8" key="2">
    <citation type="journal article" date="2023" name="IMA Fungus">
        <title>Comparative genomic study of the Penicillium genus elucidates a diverse pangenome and 15 lateral gene transfer events.</title>
        <authorList>
            <person name="Petersen C."/>
            <person name="Sorensen T."/>
            <person name="Nielsen M.R."/>
            <person name="Sondergaard T.E."/>
            <person name="Sorensen J.L."/>
            <person name="Fitzpatrick D.A."/>
            <person name="Frisvad J.C."/>
            <person name="Nielsen K.L."/>
        </authorList>
    </citation>
    <scope>NUCLEOTIDE SEQUENCE</scope>
    <source>
        <strain evidence="8">IBT 30761</strain>
    </source>
</reference>
<protein>
    <recommendedName>
        <fullName evidence="7">Rhodopsin domain-containing protein</fullName>
    </recommendedName>
</protein>
<reference evidence="8" key="1">
    <citation type="submission" date="2022-11" db="EMBL/GenBank/DDBJ databases">
        <authorList>
            <person name="Petersen C."/>
        </authorList>
    </citation>
    <scope>NUCLEOTIDE SEQUENCE</scope>
    <source>
        <strain evidence="8">IBT 30761</strain>
    </source>
</reference>